<dbReference type="Pfam" id="PF01261">
    <property type="entry name" value="AP_endonuc_2"/>
    <property type="match status" value="1"/>
</dbReference>
<dbReference type="Proteomes" id="UP000316184">
    <property type="component" value="Unassembled WGS sequence"/>
</dbReference>
<dbReference type="SUPFAM" id="SSF51658">
    <property type="entry name" value="Xylose isomerase-like"/>
    <property type="match status" value="1"/>
</dbReference>
<dbReference type="InterPro" id="IPR050312">
    <property type="entry name" value="IolE/XylAMocC-like"/>
</dbReference>
<proteinExistence type="predicted"/>
<dbReference type="PANTHER" id="PTHR12110:SF41">
    <property type="entry name" value="INOSOSE DEHYDRATASE"/>
    <property type="match status" value="1"/>
</dbReference>
<accession>A0A561V922</accession>
<dbReference type="AlphaFoldDB" id="A0A561V922"/>
<dbReference type="InterPro" id="IPR036237">
    <property type="entry name" value="Xyl_isomerase-like_sf"/>
</dbReference>
<evidence type="ECO:0000313" key="3">
    <source>
        <dbReference type="Proteomes" id="UP000316184"/>
    </source>
</evidence>
<dbReference type="InterPro" id="IPR013022">
    <property type="entry name" value="Xyl_isomerase-like_TIM-brl"/>
</dbReference>
<dbReference type="RefSeq" id="WP_186459241.1">
    <property type="nucleotide sequence ID" value="NZ_VIWX01000001.1"/>
</dbReference>
<protein>
    <submittedName>
        <fullName evidence="2">2-keto-myo-inositol dehydratase</fullName>
    </submittedName>
</protein>
<dbReference type="EMBL" id="VIWX01000001">
    <property type="protein sequence ID" value="TWG08109.1"/>
    <property type="molecule type" value="Genomic_DNA"/>
</dbReference>
<reference evidence="2 3" key="1">
    <citation type="submission" date="2019-06" db="EMBL/GenBank/DDBJ databases">
        <title>Sequencing the genomes of 1000 actinobacteria strains.</title>
        <authorList>
            <person name="Klenk H.-P."/>
        </authorList>
    </citation>
    <scope>NUCLEOTIDE SEQUENCE [LARGE SCALE GENOMIC DNA]</scope>
    <source>
        <strain evidence="2 3">DSM 46699</strain>
    </source>
</reference>
<name>A0A561V922_9PSEU</name>
<gene>
    <name evidence="2" type="ORF">FHU35_11728</name>
</gene>
<organism evidence="2 3">
    <name type="scientific">Saccharopolyspora dendranthemae</name>
    <dbReference type="NCBI Taxonomy" id="1181886"/>
    <lineage>
        <taxon>Bacteria</taxon>
        <taxon>Bacillati</taxon>
        <taxon>Actinomycetota</taxon>
        <taxon>Actinomycetes</taxon>
        <taxon>Pseudonocardiales</taxon>
        <taxon>Pseudonocardiaceae</taxon>
        <taxon>Saccharopolyspora</taxon>
    </lineage>
</organism>
<evidence type="ECO:0000259" key="1">
    <source>
        <dbReference type="Pfam" id="PF01261"/>
    </source>
</evidence>
<evidence type="ECO:0000313" key="2">
    <source>
        <dbReference type="EMBL" id="TWG08109.1"/>
    </source>
</evidence>
<feature type="domain" description="Xylose isomerase-like TIM barrel" evidence="1">
    <location>
        <begin position="57"/>
        <end position="259"/>
    </location>
</feature>
<dbReference type="Gene3D" id="3.20.20.150">
    <property type="entry name" value="Divalent-metal-dependent TIM barrel enzymes"/>
    <property type="match status" value="1"/>
</dbReference>
<comment type="caution">
    <text evidence="2">The sequence shown here is derived from an EMBL/GenBank/DDBJ whole genome shotgun (WGS) entry which is preliminary data.</text>
</comment>
<sequence length="292" mass="30895">MKFKVAAAPISWGVSEVPGWGRILDPDQVLSEMAGLGVYATELGPPGYLPDPRTIVGRHGLELVGGFLAVPLHDSATADDSVAQAAAAARKIARAGGEIVVLAAATGLDGYDERPALDDAQWTVLIDTCRRVTEAVTAEGLRVAMHPHVGTHVETETEVERFVADSRMSLCLDTGHLLVGGTDPVALAERHPGRIGHLHLKDVRSDLATAVRNGDVGFADAVARGLFVPLGDGDVDTEAVVRSVHGAGYRGWYVLEQDTALGPDSAIGAPRRDTARSLVHLDQVFSRIQEGR</sequence>
<keyword evidence="3" id="KW-1185">Reference proteome</keyword>
<dbReference type="PANTHER" id="PTHR12110">
    <property type="entry name" value="HYDROXYPYRUVATE ISOMERASE"/>
    <property type="match status" value="1"/>
</dbReference>